<feature type="domain" description="Flavoprotein" evidence="1">
    <location>
        <begin position="6"/>
        <end position="108"/>
    </location>
</feature>
<gene>
    <name evidence="2" type="ORF">ACFQDD_11290</name>
</gene>
<dbReference type="InterPro" id="IPR003382">
    <property type="entry name" value="Flavoprotein"/>
</dbReference>
<dbReference type="SUPFAM" id="SSF52507">
    <property type="entry name" value="Homo-oligomeric flavin-containing Cys decarboxylases, HFCD"/>
    <property type="match status" value="1"/>
</dbReference>
<evidence type="ECO:0000313" key="3">
    <source>
        <dbReference type="Proteomes" id="UP001596274"/>
    </source>
</evidence>
<dbReference type="Proteomes" id="UP001596274">
    <property type="component" value="Unassembled WGS sequence"/>
</dbReference>
<evidence type="ECO:0000259" key="1">
    <source>
        <dbReference type="Pfam" id="PF02441"/>
    </source>
</evidence>
<proteinExistence type="predicted"/>
<dbReference type="EMBL" id="JBHSWT010000632">
    <property type="protein sequence ID" value="MFC6772090.1"/>
    <property type="molecule type" value="Genomic_DNA"/>
</dbReference>
<protein>
    <submittedName>
        <fullName evidence="2">Flavoprotein</fullName>
    </submittedName>
</protein>
<dbReference type="InterPro" id="IPR036551">
    <property type="entry name" value="Flavin_trans-like"/>
</dbReference>
<comment type="caution">
    <text evidence="2">The sequence shown here is derived from an EMBL/GenBank/DDBJ whole genome shotgun (WGS) entry which is preliminary data.</text>
</comment>
<sequence>MLAGVNVALGVSGSIAAVKVVELAHELRRQGASVRAVMSPAATNIVHPWAVDFATDGPVVTEITGDVEHVELCGRDGWADVLCLAPATANTAGKVASAIDDTPVTTCA</sequence>
<keyword evidence="3" id="KW-1185">Reference proteome</keyword>
<accession>A0ABD5T9W1</accession>
<reference evidence="2 3" key="1">
    <citation type="journal article" date="2019" name="Int. J. Syst. Evol. Microbiol.">
        <title>The Global Catalogue of Microorganisms (GCM) 10K type strain sequencing project: providing services to taxonomists for standard genome sequencing and annotation.</title>
        <authorList>
            <consortium name="The Broad Institute Genomics Platform"/>
            <consortium name="The Broad Institute Genome Sequencing Center for Infectious Disease"/>
            <person name="Wu L."/>
            <person name="Ma J."/>
        </authorList>
    </citation>
    <scope>NUCLEOTIDE SEQUENCE [LARGE SCALE GENOMIC DNA]</scope>
    <source>
        <strain evidence="2 3">PJ61</strain>
    </source>
</reference>
<feature type="non-terminal residue" evidence="2">
    <location>
        <position position="108"/>
    </location>
</feature>
<dbReference type="PANTHER" id="PTHR14359:SF6">
    <property type="entry name" value="PHOSPHOPANTOTHENOYLCYSTEINE DECARBOXYLASE"/>
    <property type="match status" value="1"/>
</dbReference>
<name>A0ABD5T9W1_9EURY</name>
<dbReference type="AlphaFoldDB" id="A0ABD5T9W1"/>
<evidence type="ECO:0000313" key="2">
    <source>
        <dbReference type="EMBL" id="MFC6772090.1"/>
    </source>
</evidence>
<dbReference type="Pfam" id="PF02441">
    <property type="entry name" value="Flavoprotein"/>
    <property type="match status" value="1"/>
</dbReference>
<organism evidence="2 3">
    <name type="scientific">Halorubrum pallidum</name>
    <dbReference type="NCBI Taxonomy" id="1526114"/>
    <lineage>
        <taxon>Archaea</taxon>
        <taxon>Methanobacteriati</taxon>
        <taxon>Methanobacteriota</taxon>
        <taxon>Stenosarchaea group</taxon>
        <taxon>Halobacteria</taxon>
        <taxon>Halobacteriales</taxon>
        <taxon>Haloferacaceae</taxon>
        <taxon>Halorubrum</taxon>
    </lineage>
</organism>
<dbReference type="Gene3D" id="3.40.50.1950">
    <property type="entry name" value="Flavin prenyltransferase-like"/>
    <property type="match status" value="1"/>
</dbReference>
<dbReference type="PANTHER" id="PTHR14359">
    <property type="entry name" value="HOMO-OLIGOMERIC FLAVIN CONTAINING CYS DECARBOXYLASE FAMILY"/>
    <property type="match status" value="1"/>
</dbReference>